<dbReference type="SMART" id="SM00184">
    <property type="entry name" value="RING"/>
    <property type="match status" value="1"/>
</dbReference>
<keyword evidence="7 12" id="KW-0863">Zinc-finger</keyword>
<feature type="region of interest" description="Disordered" evidence="13">
    <location>
        <begin position="145"/>
        <end position="206"/>
    </location>
</feature>
<feature type="region of interest" description="Disordered" evidence="13">
    <location>
        <begin position="545"/>
        <end position="590"/>
    </location>
</feature>
<evidence type="ECO:0000256" key="3">
    <source>
        <dbReference type="ARBA" id="ARBA00012483"/>
    </source>
</evidence>
<feature type="compositionally biased region" description="Polar residues" evidence="13">
    <location>
        <begin position="30"/>
        <end position="46"/>
    </location>
</feature>
<evidence type="ECO:0000259" key="14">
    <source>
        <dbReference type="PROSITE" id="PS50089"/>
    </source>
</evidence>
<proteinExistence type="predicted"/>
<evidence type="ECO:0000256" key="9">
    <source>
        <dbReference type="ARBA" id="ARBA00022833"/>
    </source>
</evidence>
<dbReference type="PROSITE" id="PS50089">
    <property type="entry name" value="ZF_RING_2"/>
    <property type="match status" value="1"/>
</dbReference>
<dbReference type="PANTHER" id="PTHR45977:SF4">
    <property type="entry name" value="RING-TYPE DOMAIN-CONTAINING PROTEIN"/>
    <property type="match status" value="1"/>
</dbReference>
<organism evidence="15 16">
    <name type="scientific">Verruconis gallopava</name>
    <dbReference type="NCBI Taxonomy" id="253628"/>
    <lineage>
        <taxon>Eukaryota</taxon>
        <taxon>Fungi</taxon>
        <taxon>Dikarya</taxon>
        <taxon>Ascomycota</taxon>
        <taxon>Pezizomycotina</taxon>
        <taxon>Dothideomycetes</taxon>
        <taxon>Pleosporomycetidae</taxon>
        <taxon>Venturiales</taxon>
        <taxon>Sympoventuriaceae</taxon>
        <taxon>Verruconis</taxon>
    </lineage>
</organism>
<dbReference type="VEuPathDB" id="FungiDB:PV09_03006"/>
<dbReference type="PANTHER" id="PTHR45977">
    <property type="entry name" value="TARGET OF ERK KINASE MPK-1"/>
    <property type="match status" value="1"/>
</dbReference>
<keyword evidence="5" id="KW-0812">Transmembrane</keyword>
<feature type="region of interest" description="Disordered" evidence="13">
    <location>
        <begin position="483"/>
        <end position="522"/>
    </location>
</feature>
<gene>
    <name evidence="15" type="ORF">PV09_03006</name>
</gene>
<reference evidence="15 16" key="1">
    <citation type="submission" date="2015-01" db="EMBL/GenBank/DDBJ databases">
        <title>The Genome Sequence of Ochroconis gallopava CBS43764.</title>
        <authorList>
            <consortium name="The Broad Institute Genomics Platform"/>
            <person name="Cuomo C."/>
            <person name="de Hoog S."/>
            <person name="Gorbushina A."/>
            <person name="Stielow B."/>
            <person name="Teixiera M."/>
            <person name="Abouelleil A."/>
            <person name="Chapman S.B."/>
            <person name="Priest M."/>
            <person name="Young S.K."/>
            <person name="Wortman J."/>
            <person name="Nusbaum C."/>
            <person name="Birren B."/>
        </authorList>
    </citation>
    <scope>NUCLEOTIDE SEQUENCE [LARGE SCALE GENOMIC DNA]</scope>
    <source>
        <strain evidence="15 16">CBS 43764</strain>
    </source>
</reference>
<dbReference type="HOGENOM" id="CLU_370544_0_0_1"/>
<evidence type="ECO:0000256" key="5">
    <source>
        <dbReference type="ARBA" id="ARBA00022692"/>
    </source>
</evidence>
<keyword evidence="9" id="KW-0862">Zinc</keyword>
<evidence type="ECO:0000256" key="10">
    <source>
        <dbReference type="ARBA" id="ARBA00022989"/>
    </source>
</evidence>
<dbReference type="AlphaFoldDB" id="A0A0D1YYM1"/>
<dbReference type="GeneID" id="27310979"/>
<feature type="region of interest" description="Disordered" evidence="13">
    <location>
        <begin position="1"/>
        <end position="56"/>
    </location>
</feature>
<feature type="compositionally biased region" description="Basic and acidic residues" evidence="13">
    <location>
        <begin position="163"/>
        <end position="176"/>
    </location>
</feature>
<dbReference type="RefSeq" id="XP_016215666.1">
    <property type="nucleotide sequence ID" value="XM_016356143.1"/>
</dbReference>
<dbReference type="CDD" id="cd16461">
    <property type="entry name" value="RING-H2_EL5-like"/>
    <property type="match status" value="1"/>
</dbReference>
<keyword evidence="11" id="KW-0472">Membrane</keyword>
<evidence type="ECO:0000313" key="16">
    <source>
        <dbReference type="Proteomes" id="UP000053259"/>
    </source>
</evidence>
<dbReference type="GO" id="GO:0016567">
    <property type="term" value="P:protein ubiquitination"/>
    <property type="evidence" value="ECO:0007669"/>
    <property type="project" value="TreeGrafter"/>
</dbReference>
<keyword evidence="8" id="KW-0833">Ubl conjugation pathway</keyword>
<feature type="compositionally biased region" description="Basic and acidic residues" evidence="13">
    <location>
        <begin position="145"/>
        <end position="154"/>
    </location>
</feature>
<dbReference type="SMART" id="SM00744">
    <property type="entry name" value="RINGv"/>
    <property type="match status" value="1"/>
</dbReference>
<dbReference type="InParanoid" id="A0A0D1YYM1"/>
<feature type="compositionally biased region" description="Low complexity" evidence="13">
    <location>
        <begin position="177"/>
        <end position="187"/>
    </location>
</feature>
<evidence type="ECO:0000256" key="6">
    <source>
        <dbReference type="ARBA" id="ARBA00022723"/>
    </source>
</evidence>
<dbReference type="Proteomes" id="UP000053259">
    <property type="component" value="Unassembled WGS sequence"/>
</dbReference>
<dbReference type="GO" id="GO:0006511">
    <property type="term" value="P:ubiquitin-dependent protein catabolic process"/>
    <property type="evidence" value="ECO:0007669"/>
    <property type="project" value="TreeGrafter"/>
</dbReference>
<dbReference type="GO" id="GO:0008270">
    <property type="term" value="F:zinc ion binding"/>
    <property type="evidence" value="ECO:0007669"/>
    <property type="project" value="UniProtKB-KW"/>
</dbReference>
<feature type="compositionally biased region" description="Low complexity" evidence="13">
    <location>
        <begin position="575"/>
        <end position="590"/>
    </location>
</feature>
<keyword evidence="6" id="KW-0479">Metal-binding</keyword>
<dbReference type="Gene3D" id="3.30.40.10">
    <property type="entry name" value="Zinc/RING finger domain, C3HC4 (zinc finger)"/>
    <property type="match status" value="1"/>
</dbReference>
<feature type="compositionally biased region" description="Basic and acidic residues" evidence="13">
    <location>
        <begin position="503"/>
        <end position="517"/>
    </location>
</feature>
<protein>
    <recommendedName>
        <fullName evidence="3">RING-type E3 ubiquitin transferase</fullName>
        <ecNumber evidence="3">2.3.2.27</ecNumber>
    </recommendedName>
</protein>
<dbReference type="Pfam" id="PF13639">
    <property type="entry name" value="zf-RING_2"/>
    <property type="match status" value="1"/>
</dbReference>
<evidence type="ECO:0000256" key="2">
    <source>
        <dbReference type="ARBA" id="ARBA00004141"/>
    </source>
</evidence>
<dbReference type="InterPro" id="IPR001841">
    <property type="entry name" value="Znf_RING"/>
</dbReference>
<dbReference type="InterPro" id="IPR011016">
    <property type="entry name" value="Znf_RING-CH"/>
</dbReference>
<keyword evidence="16" id="KW-1185">Reference proteome</keyword>
<evidence type="ECO:0000256" key="11">
    <source>
        <dbReference type="ARBA" id="ARBA00023136"/>
    </source>
</evidence>
<evidence type="ECO:0000256" key="13">
    <source>
        <dbReference type="SAM" id="MobiDB-lite"/>
    </source>
</evidence>
<keyword evidence="10" id="KW-1133">Transmembrane helix</keyword>
<evidence type="ECO:0000256" key="8">
    <source>
        <dbReference type="ARBA" id="ARBA00022786"/>
    </source>
</evidence>
<dbReference type="EMBL" id="KN847536">
    <property type="protein sequence ID" value="KIW05797.1"/>
    <property type="molecule type" value="Genomic_DNA"/>
</dbReference>
<accession>A0A0D1YYM1</accession>
<keyword evidence="4" id="KW-0808">Transferase</keyword>
<evidence type="ECO:0000256" key="12">
    <source>
        <dbReference type="PROSITE-ProRule" id="PRU00175"/>
    </source>
</evidence>
<comment type="subcellular location">
    <subcellularLocation>
        <location evidence="2">Membrane</location>
        <topology evidence="2">Multi-pass membrane protein</topology>
    </subcellularLocation>
</comment>
<evidence type="ECO:0000256" key="7">
    <source>
        <dbReference type="ARBA" id="ARBA00022771"/>
    </source>
</evidence>
<dbReference type="GO" id="GO:0061630">
    <property type="term" value="F:ubiquitin protein ligase activity"/>
    <property type="evidence" value="ECO:0007669"/>
    <property type="project" value="UniProtKB-EC"/>
</dbReference>
<dbReference type="EC" id="2.3.2.27" evidence="3"/>
<name>A0A0D1YYM1_9PEZI</name>
<feature type="region of interest" description="Disordered" evidence="13">
    <location>
        <begin position="265"/>
        <end position="294"/>
    </location>
</feature>
<feature type="region of interest" description="Disordered" evidence="13">
    <location>
        <begin position="347"/>
        <end position="412"/>
    </location>
</feature>
<dbReference type="InterPro" id="IPR013083">
    <property type="entry name" value="Znf_RING/FYVE/PHD"/>
</dbReference>
<dbReference type="SUPFAM" id="SSF57850">
    <property type="entry name" value="RING/U-box"/>
    <property type="match status" value="1"/>
</dbReference>
<feature type="compositionally biased region" description="Polar residues" evidence="13">
    <location>
        <begin position="398"/>
        <end position="410"/>
    </location>
</feature>
<evidence type="ECO:0000256" key="1">
    <source>
        <dbReference type="ARBA" id="ARBA00000900"/>
    </source>
</evidence>
<feature type="domain" description="RING-type" evidence="14">
    <location>
        <begin position="680"/>
        <end position="723"/>
    </location>
</feature>
<dbReference type="OrthoDB" id="8062037at2759"/>
<evidence type="ECO:0000313" key="15">
    <source>
        <dbReference type="EMBL" id="KIW05797.1"/>
    </source>
</evidence>
<evidence type="ECO:0000256" key="4">
    <source>
        <dbReference type="ARBA" id="ARBA00022679"/>
    </source>
</evidence>
<dbReference type="STRING" id="253628.A0A0D1YYM1"/>
<sequence length="751" mass="84010">MDEPELGDARLFQQPDAPEPARANVRHSRLSSFVSLPSGRNSTNPIDGNGDIGAPMTGNRQSFSNSNSRASRLHMQIPSFLRRLRLRRPIIARSRDHDSFAAVATPDQVAPATSSRRTLPFAVHSTASTNRVSYVQEAATTLSDRRNRYEEAERGGNVVSMTHQREDNDGDQEREQQQGQGQETRQGQGQGQNVDNQPGANIRSSRRRRLSLQMSNFFSDITSSASRHASPPFLPPRSRLSVHEPLPELDNALFQPPTPAEIRMTTRRDDTDDGEESEYERGFTPRRRRLRPLPVVGEPHDEDYVRRRYEDDRLARRATWAPINHSSIGESSLGSFESVSRPTVELSASSSSSISHGTELTPPSRSPAIYSQARPDPSNTDLLEPINLPTAYPPTAPQPRQSQSPATSPNMLRPAHLLRQMLARRRNISPPDPSQNSLISLIELQRLLAAYALQSGDHDYNGHQETTFDGGTITIYGIRRVNTRAAPDSEQNSVFPTPTRSDTSSEERSPPSRDRPRGPRRIFNFIGPALSEIDPLPPEFEETFQRLRRTRRPRSMFGSGSLRRNGMVEPDVPDATESSSEASDENSQASDNDETWIFYIVSAVLPEGHPLLSAPSLFTENPTYEDMLFLDSFLQKPVASKTDLANARGLYRIRRRSDGRLYASSEETAGDIIEITTERCQICLDDYDEDDETRHLVKCSHYFHRECIDHWLTECRNSCPLCRGEGVEKTGSARNLSVEGPSAVEASPLNV</sequence>
<comment type="catalytic activity">
    <reaction evidence="1">
        <text>S-ubiquitinyl-[E2 ubiquitin-conjugating enzyme]-L-cysteine + [acceptor protein]-L-lysine = [E2 ubiquitin-conjugating enzyme]-L-cysteine + N(6)-ubiquitinyl-[acceptor protein]-L-lysine.</text>
        <dbReference type="EC" id="2.3.2.27"/>
    </reaction>
</comment>
<dbReference type="GO" id="GO:0016020">
    <property type="term" value="C:membrane"/>
    <property type="evidence" value="ECO:0007669"/>
    <property type="project" value="UniProtKB-SubCell"/>
</dbReference>